<dbReference type="EMBL" id="JADFTS010000007">
    <property type="protein sequence ID" value="KAF9595429.1"/>
    <property type="molecule type" value="Genomic_DNA"/>
</dbReference>
<dbReference type="PANTHER" id="PTHR33143">
    <property type="entry name" value="F16F4.1 PROTEIN-RELATED"/>
    <property type="match status" value="1"/>
</dbReference>
<dbReference type="OrthoDB" id="1518325at2759"/>
<dbReference type="GO" id="GO:0005634">
    <property type="term" value="C:nucleus"/>
    <property type="evidence" value="ECO:0007669"/>
    <property type="project" value="TreeGrafter"/>
</dbReference>
<dbReference type="InterPro" id="IPR039607">
    <property type="entry name" value="VQ_8/17/18/20/21/25"/>
</dbReference>
<proteinExistence type="predicted"/>
<name>A0A835HBH5_9MAGN</name>
<dbReference type="InterPro" id="IPR008889">
    <property type="entry name" value="VQ"/>
</dbReference>
<evidence type="ECO:0000313" key="3">
    <source>
        <dbReference type="EMBL" id="KAF9595429.1"/>
    </source>
</evidence>
<evidence type="ECO:0000313" key="4">
    <source>
        <dbReference type="Proteomes" id="UP000631114"/>
    </source>
</evidence>
<dbReference type="Proteomes" id="UP000631114">
    <property type="component" value="Unassembled WGS sequence"/>
</dbReference>
<protein>
    <recommendedName>
        <fullName evidence="2">VQ domain-containing protein</fullName>
    </recommendedName>
</protein>
<sequence length="183" mass="20621">MYMFSYDENHKRVSPKRELQGPRPPALKLGQDSFKIKKPHASNQNRPPVVIHLKSPEIIHIRPQDFMNTVQRLTGKPKSLAPSATQSLLLSSSSSRSTSCYSNAHKYGSVGVMGDDSRNHEIQASTDFDKDRENLQVKEDLMMNVSHGISPSMQLNFSPMFPGSFLPSPNVYSNNWLEFGPIY</sequence>
<feature type="domain" description="VQ" evidence="2">
    <location>
        <begin position="55"/>
        <end position="77"/>
    </location>
</feature>
<accession>A0A835HBH5</accession>
<organism evidence="3 4">
    <name type="scientific">Coptis chinensis</name>
    <dbReference type="NCBI Taxonomy" id="261450"/>
    <lineage>
        <taxon>Eukaryota</taxon>
        <taxon>Viridiplantae</taxon>
        <taxon>Streptophyta</taxon>
        <taxon>Embryophyta</taxon>
        <taxon>Tracheophyta</taxon>
        <taxon>Spermatophyta</taxon>
        <taxon>Magnoliopsida</taxon>
        <taxon>Ranunculales</taxon>
        <taxon>Ranunculaceae</taxon>
        <taxon>Coptidoideae</taxon>
        <taxon>Coptis</taxon>
    </lineage>
</organism>
<feature type="compositionally biased region" description="Basic and acidic residues" evidence="1">
    <location>
        <begin position="7"/>
        <end position="20"/>
    </location>
</feature>
<evidence type="ECO:0000259" key="2">
    <source>
        <dbReference type="Pfam" id="PF05678"/>
    </source>
</evidence>
<feature type="region of interest" description="Disordered" evidence="1">
    <location>
        <begin position="1"/>
        <end position="25"/>
    </location>
</feature>
<dbReference type="Pfam" id="PF05678">
    <property type="entry name" value="VQ"/>
    <property type="match status" value="1"/>
</dbReference>
<dbReference type="AlphaFoldDB" id="A0A835HBH5"/>
<dbReference type="PANTHER" id="PTHR33143:SF63">
    <property type="entry name" value="F16F4.1 PROTEIN"/>
    <property type="match status" value="1"/>
</dbReference>
<comment type="caution">
    <text evidence="3">The sequence shown here is derived from an EMBL/GenBank/DDBJ whole genome shotgun (WGS) entry which is preliminary data.</text>
</comment>
<keyword evidence="4" id="KW-1185">Reference proteome</keyword>
<evidence type="ECO:0000256" key="1">
    <source>
        <dbReference type="SAM" id="MobiDB-lite"/>
    </source>
</evidence>
<gene>
    <name evidence="3" type="ORF">IFM89_000347</name>
</gene>
<reference evidence="3 4" key="1">
    <citation type="submission" date="2020-10" db="EMBL/GenBank/DDBJ databases">
        <title>The Coptis chinensis genome and diversification of protoberbering-type alkaloids.</title>
        <authorList>
            <person name="Wang B."/>
            <person name="Shu S."/>
            <person name="Song C."/>
            <person name="Liu Y."/>
        </authorList>
    </citation>
    <scope>NUCLEOTIDE SEQUENCE [LARGE SCALE GENOMIC DNA]</scope>
    <source>
        <strain evidence="3">HL-2020</strain>
        <tissue evidence="3">Leaf</tissue>
    </source>
</reference>